<accession>A0A7W8XP02</accession>
<dbReference type="EMBL" id="JACHBI010000002">
    <property type="protein sequence ID" value="MBB5572917.1"/>
    <property type="molecule type" value="Genomic_DNA"/>
</dbReference>
<dbReference type="SUPFAM" id="SSF58104">
    <property type="entry name" value="Methyl-accepting chemotaxis protein (MCP) signaling domain"/>
    <property type="match status" value="1"/>
</dbReference>
<evidence type="ECO:0008006" key="3">
    <source>
        <dbReference type="Google" id="ProtNLM"/>
    </source>
</evidence>
<evidence type="ECO:0000313" key="2">
    <source>
        <dbReference type="Proteomes" id="UP000549882"/>
    </source>
</evidence>
<sequence>MKNGTALARRIDRPRGVPRAMDVSRTLEAARTEVEKRFLDGGAVLLSVMEVLNQLLSSLDRLTKALDSDGASDTTADLVQTMSGLSDLPGLEARRQENFTVLAEAGAKLHSHVTDMQETMRYLRTFAVTVKITGAGIAEFAGFAEEILERIHSGTTEVNTFAQQLGALERDLKVAMTFGTTTAKAYDRNVPQVVAALEKDARTIAAHRKELAVIAAEVGAIARGVQSKVATTLSALQIGDVTRQRIEHVQSAFAFLGEFLASDEGHKLDADAYQRLENVIHHLTAAQMRDMVTDFQRESGSVVKTIASFSHDTQEILKLRDAMKPEDGNSDANVLRALEQSVSAAHTIVKQVETARVQADGISQSTLGTASNLLHRIETIRAVKTDIHYMALNTNLRCSRMGEEGRSINVVTAELRIFAAKLDESADAIVSGLASLETAAGHVASGQEASDYSLDERLISAVDAIRGAANIMDGELETLSAHGREVANKIMLSIGKLDFQRDLGEILANCADTLEDMAGRDMADVSDLEEIIAPLSARIFKTYTMAQERDVHRDIIAMDASTAQAAAAPAKADDEDLFADALF</sequence>
<gene>
    <name evidence="1" type="ORF">GGD50_001521</name>
</gene>
<name>A0A7W8XP02_9HYPH</name>
<comment type="caution">
    <text evidence="1">The sequence shown here is derived from an EMBL/GenBank/DDBJ whole genome shotgun (WGS) entry which is preliminary data.</text>
</comment>
<proteinExistence type="predicted"/>
<dbReference type="AlphaFoldDB" id="A0A7W8XP02"/>
<evidence type="ECO:0000313" key="1">
    <source>
        <dbReference type="EMBL" id="MBB5572917.1"/>
    </source>
</evidence>
<organism evidence="1 2">
    <name type="scientific">Rhizobium paranaense</name>
    <dbReference type="NCBI Taxonomy" id="1650438"/>
    <lineage>
        <taxon>Bacteria</taxon>
        <taxon>Pseudomonadati</taxon>
        <taxon>Pseudomonadota</taxon>
        <taxon>Alphaproteobacteria</taxon>
        <taxon>Hyphomicrobiales</taxon>
        <taxon>Rhizobiaceae</taxon>
        <taxon>Rhizobium/Agrobacterium group</taxon>
        <taxon>Rhizobium</taxon>
    </lineage>
</organism>
<dbReference type="Gene3D" id="1.10.287.950">
    <property type="entry name" value="Methyl-accepting chemotaxis protein"/>
    <property type="match status" value="1"/>
</dbReference>
<protein>
    <recommendedName>
        <fullName evidence="3">Chemotaxis protein</fullName>
    </recommendedName>
</protein>
<reference evidence="1 2" key="1">
    <citation type="submission" date="2020-08" db="EMBL/GenBank/DDBJ databases">
        <title>Genomic Encyclopedia of Type Strains, Phase IV (KMG-V): Genome sequencing to study the core and pangenomes of soil and plant-associated prokaryotes.</title>
        <authorList>
            <person name="Whitman W."/>
        </authorList>
    </citation>
    <scope>NUCLEOTIDE SEQUENCE [LARGE SCALE GENOMIC DNA]</scope>
    <source>
        <strain evidence="1 2">SEMIA 4064</strain>
    </source>
</reference>
<keyword evidence="2" id="KW-1185">Reference proteome</keyword>
<dbReference type="Proteomes" id="UP000549882">
    <property type="component" value="Unassembled WGS sequence"/>
</dbReference>